<evidence type="ECO:0000256" key="1">
    <source>
        <dbReference type="ARBA" id="ARBA00022630"/>
    </source>
</evidence>
<organism evidence="4 5">
    <name type="scientific">Atopomonas hussainii</name>
    <dbReference type="NCBI Taxonomy" id="1429083"/>
    <lineage>
        <taxon>Bacteria</taxon>
        <taxon>Pseudomonadati</taxon>
        <taxon>Pseudomonadota</taxon>
        <taxon>Gammaproteobacteria</taxon>
        <taxon>Pseudomonadales</taxon>
        <taxon>Pseudomonadaceae</taxon>
        <taxon>Atopomonas</taxon>
    </lineage>
</organism>
<dbReference type="GO" id="GO:0050660">
    <property type="term" value="F:flavin adenine dinucleotide binding"/>
    <property type="evidence" value="ECO:0007669"/>
    <property type="project" value="InterPro"/>
</dbReference>
<dbReference type="PANTHER" id="PTHR42877">
    <property type="entry name" value="L-ORNITHINE N(5)-MONOOXYGENASE-RELATED"/>
    <property type="match status" value="1"/>
</dbReference>
<reference evidence="4 5" key="1">
    <citation type="submission" date="2016-10" db="EMBL/GenBank/DDBJ databases">
        <authorList>
            <person name="de Groot N.N."/>
        </authorList>
    </citation>
    <scope>NUCLEOTIDE SEQUENCE [LARGE SCALE GENOMIC DNA]</scope>
    <source>
        <strain evidence="4 5">JCM 19513</strain>
    </source>
</reference>
<keyword evidence="1" id="KW-0285">Flavoprotein</keyword>
<gene>
    <name evidence="4" type="ORF">SAMN05216214_101286</name>
</gene>
<accession>A0A1H7FPJ3</accession>
<evidence type="ECO:0000313" key="4">
    <source>
        <dbReference type="EMBL" id="SEK27704.1"/>
    </source>
</evidence>
<dbReference type="AlphaFoldDB" id="A0A1H7FPJ3"/>
<dbReference type="InterPro" id="IPR051209">
    <property type="entry name" value="FAD-bind_Monooxygenase_sf"/>
</dbReference>
<dbReference type="PRINTS" id="PR00370">
    <property type="entry name" value="FMOXYGENASE"/>
</dbReference>
<dbReference type="STRING" id="1429083.GCA_001885685_02276"/>
<evidence type="ECO:0000313" key="5">
    <source>
        <dbReference type="Proteomes" id="UP000185766"/>
    </source>
</evidence>
<dbReference type="PANTHER" id="PTHR42877:SF4">
    <property type="entry name" value="FAD_NAD(P)-BINDING DOMAIN-CONTAINING PROTEIN-RELATED"/>
    <property type="match status" value="1"/>
</dbReference>
<keyword evidence="2" id="KW-0274">FAD</keyword>
<keyword evidence="3" id="KW-0560">Oxidoreductase</keyword>
<name>A0A1H7FPJ3_9GAMM</name>
<dbReference type="GO" id="GO:0004499">
    <property type="term" value="F:N,N-dimethylaniline monooxygenase activity"/>
    <property type="evidence" value="ECO:0007669"/>
    <property type="project" value="InterPro"/>
</dbReference>
<dbReference type="InterPro" id="IPR036188">
    <property type="entry name" value="FAD/NAD-bd_sf"/>
</dbReference>
<sequence length="513" mass="57921">MNAPASAPVQHCQVAIIGTGFSGLGMAIRLRQQGLDDFLLFDKEQGVGGTWRVNHYPGCACDVQSHLYSFSFEPNPQWTRMFAPQQEIKAYLERCWHKYALAEQTQLGCEIRTLHWQEAQQHWLLTAADGRQFSARYVVSGMGALSIPSIPELPGLASFKGERFHSQDWNHDYELRGKRVAVIGTGASAIQFVPQIQREVAQLDLYQRTPPWIMPKPDRDISAAEQRRFARWPWLQKLWRGGLYSLLESRVLGFAVTPKAMKLVEWVARLHLRKQVKDPALRAKLTPSYTIGCKRILLSNDYYPALEQANVSVLDNGIGEIRPHSIVDSQGVERAVDAIIFGTGFTPNDPIPRGCVFGRDGIDLVDTWPQGPEAYKGTMTQGFPNLFFLMGPNTGLGHNSMVYMIESQIHYVLSAMQLLQRNGLDSLEPKAEAQQAFNLRLQNQLGPTVWNSGGCNSWYLHPVSGRNCTVWPGFTWRFRQITRHFDPAAYHFDRVQHPLRQAQPQPEAEGANA</sequence>
<keyword evidence="4" id="KW-0503">Monooxygenase</keyword>
<dbReference type="SUPFAM" id="SSF51905">
    <property type="entry name" value="FAD/NAD(P)-binding domain"/>
    <property type="match status" value="2"/>
</dbReference>
<protein>
    <submittedName>
        <fullName evidence="4">Cyclohexanone monooxygenase</fullName>
    </submittedName>
</protein>
<dbReference type="RefSeq" id="WP_074864329.1">
    <property type="nucleotide sequence ID" value="NZ_FOAS01000001.1"/>
</dbReference>
<dbReference type="InterPro" id="IPR020946">
    <property type="entry name" value="Flavin_mOase-like"/>
</dbReference>
<keyword evidence="5" id="KW-1185">Reference proteome</keyword>
<dbReference type="Gene3D" id="3.50.50.60">
    <property type="entry name" value="FAD/NAD(P)-binding domain"/>
    <property type="match status" value="2"/>
</dbReference>
<dbReference type="Pfam" id="PF00743">
    <property type="entry name" value="FMO-like"/>
    <property type="match status" value="1"/>
</dbReference>
<dbReference type="InterPro" id="IPR000960">
    <property type="entry name" value="Flavin_mOase"/>
</dbReference>
<dbReference type="GO" id="GO:0050661">
    <property type="term" value="F:NADP binding"/>
    <property type="evidence" value="ECO:0007669"/>
    <property type="project" value="InterPro"/>
</dbReference>
<dbReference type="EMBL" id="FOAS01000001">
    <property type="protein sequence ID" value="SEK27704.1"/>
    <property type="molecule type" value="Genomic_DNA"/>
</dbReference>
<evidence type="ECO:0000256" key="2">
    <source>
        <dbReference type="ARBA" id="ARBA00022827"/>
    </source>
</evidence>
<proteinExistence type="predicted"/>
<dbReference type="Proteomes" id="UP000185766">
    <property type="component" value="Unassembled WGS sequence"/>
</dbReference>
<evidence type="ECO:0000256" key="3">
    <source>
        <dbReference type="ARBA" id="ARBA00023002"/>
    </source>
</evidence>